<feature type="region of interest" description="Disordered" evidence="1">
    <location>
        <begin position="448"/>
        <end position="476"/>
    </location>
</feature>
<organism evidence="3 4">
    <name type="scientific">Acetobacterium fimetarium</name>
    <dbReference type="NCBI Taxonomy" id="52691"/>
    <lineage>
        <taxon>Bacteria</taxon>
        <taxon>Bacillati</taxon>
        <taxon>Bacillota</taxon>
        <taxon>Clostridia</taxon>
        <taxon>Eubacteriales</taxon>
        <taxon>Eubacteriaceae</taxon>
        <taxon>Acetobacterium</taxon>
    </lineage>
</organism>
<name>A0ABR6WXN5_9FIRM</name>
<dbReference type="Gene3D" id="3.30.750.140">
    <property type="match status" value="1"/>
</dbReference>
<sequence>MNLEFHSTGNSAMKGLLNVAANVGSSKLEQKGFSEKRTQFKDLFNRSRSDMAQNGINDQDSQPNKGLAKAGQPEKVETSKEAVSTKIDNENSDPTVEQSQESAATSIGNDLLSMVQNYQTALAAVIPNTDPENDGNQLGKEISTLLAGMGQHPATDQTNQAVNSLAQDSIPVPDENSNGMLLNFQEITGQKQQMAAAGEASEVLQPTDLNGQNQTSAAVQAMQQAGFNGQNQKIMAMTENTTGAQTAGLDTQKKTATNEITAGQSSQQTILNGEGQTTTAAGEAAAMLNNADNSQNALSSPEDAATKTGFSTLKEAASELGISEGSENDDGLSGSDNNAQIGPMGVANVSKEQPVPTTPKVALAQQVEQKVLQNYDASKPVSFTMTLSPENLGDIDVQMKYDQGKLVIDIMAVSKETQKLLGKEINQLVRSLALQNVQVDSVHVNTPVEQTTSSSNQNSASLMNGGSDFAQQQQNDAQLRESLIRNSRIFNSLKQASDEDMNVTIPQNLLNNGNYRVNYLI</sequence>
<dbReference type="InterPro" id="IPR038610">
    <property type="entry name" value="FliK-like_C_sf"/>
</dbReference>
<feature type="region of interest" description="Disordered" evidence="1">
    <location>
        <begin position="42"/>
        <end position="104"/>
    </location>
</feature>
<dbReference type="EMBL" id="WJBC01000017">
    <property type="protein sequence ID" value="MBC3804989.1"/>
    <property type="molecule type" value="Genomic_DNA"/>
</dbReference>
<gene>
    <name evidence="3" type="ORF">GH808_11160</name>
</gene>
<feature type="compositionally biased region" description="Polar residues" evidence="1">
    <location>
        <begin position="50"/>
        <end position="64"/>
    </location>
</feature>
<keyword evidence="4" id="KW-1185">Reference proteome</keyword>
<proteinExistence type="predicted"/>
<dbReference type="Proteomes" id="UP000603234">
    <property type="component" value="Unassembled WGS sequence"/>
</dbReference>
<evidence type="ECO:0000259" key="2">
    <source>
        <dbReference type="Pfam" id="PF02120"/>
    </source>
</evidence>
<comment type="caution">
    <text evidence="3">The sequence shown here is derived from an EMBL/GenBank/DDBJ whole genome shotgun (WGS) entry which is preliminary data.</text>
</comment>
<accession>A0ABR6WXN5</accession>
<protein>
    <recommendedName>
        <fullName evidence="2">Flagellar hook-length control protein-like C-terminal domain-containing protein</fullName>
    </recommendedName>
</protein>
<feature type="compositionally biased region" description="Low complexity" evidence="1">
    <location>
        <begin position="450"/>
        <end position="459"/>
    </location>
</feature>
<evidence type="ECO:0000256" key="1">
    <source>
        <dbReference type="SAM" id="MobiDB-lite"/>
    </source>
</evidence>
<feature type="compositionally biased region" description="Polar residues" evidence="1">
    <location>
        <begin position="92"/>
        <end position="104"/>
    </location>
</feature>
<dbReference type="Pfam" id="PF02120">
    <property type="entry name" value="Flg_hook"/>
    <property type="match status" value="1"/>
</dbReference>
<feature type="domain" description="Flagellar hook-length control protein-like C-terminal" evidence="2">
    <location>
        <begin position="377"/>
        <end position="448"/>
    </location>
</feature>
<evidence type="ECO:0000313" key="3">
    <source>
        <dbReference type="EMBL" id="MBC3804989.1"/>
    </source>
</evidence>
<dbReference type="RefSeq" id="WP_186842874.1">
    <property type="nucleotide sequence ID" value="NZ_WJBC01000017.1"/>
</dbReference>
<dbReference type="InterPro" id="IPR021136">
    <property type="entry name" value="Flagellar_hook_control-like_C"/>
</dbReference>
<evidence type="ECO:0000313" key="4">
    <source>
        <dbReference type="Proteomes" id="UP000603234"/>
    </source>
</evidence>
<feature type="compositionally biased region" description="Polar residues" evidence="1">
    <location>
        <begin position="460"/>
        <end position="476"/>
    </location>
</feature>
<dbReference type="CDD" id="cd17470">
    <property type="entry name" value="T3SS_Flik_C"/>
    <property type="match status" value="1"/>
</dbReference>
<reference evidence="3 4" key="1">
    <citation type="journal article" date="2020" name="mSystems">
        <title>Defining Genomic and Predicted Metabolic Features of the Acetobacterium Genus.</title>
        <authorList>
            <person name="Ross D.E."/>
            <person name="Marshall C.W."/>
            <person name="Gulliver D."/>
            <person name="May H.D."/>
            <person name="Norman R.S."/>
        </authorList>
    </citation>
    <scope>NUCLEOTIDE SEQUENCE [LARGE SCALE GENOMIC DNA]</scope>
    <source>
        <strain evidence="3 4">DSM 8238</strain>
    </source>
</reference>